<feature type="binding site" evidence="8">
    <location>
        <position position="57"/>
    </location>
    <ligand>
        <name>GTP</name>
        <dbReference type="ChEBI" id="CHEBI:37565"/>
    </ligand>
</feature>
<dbReference type="Pfam" id="PF01996">
    <property type="entry name" value="F420_ligase"/>
    <property type="match status" value="1"/>
</dbReference>
<reference evidence="10" key="1">
    <citation type="journal article" date="2020" name="ISME J.">
        <title>Gammaproteobacteria mediating utilization of methyl-, sulfur- and petroleum organic compounds in deep ocean hydrothermal plumes.</title>
        <authorList>
            <person name="Zhou Z."/>
            <person name="Liu Y."/>
            <person name="Pan J."/>
            <person name="Cron B.R."/>
            <person name="Toner B.M."/>
            <person name="Anantharaman K."/>
            <person name="Breier J.A."/>
            <person name="Dick G.J."/>
            <person name="Li M."/>
        </authorList>
    </citation>
    <scope>NUCLEOTIDE SEQUENCE</scope>
    <source>
        <strain evidence="10">SZUA-1534</strain>
    </source>
</reference>
<dbReference type="EMBL" id="DQVW01000043">
    <property type="protein sequence ID" value="HIQ32330.1"/>
    <property type="molecule type" value="Genomic_DNA"/>
</dbReference>
<evidence type="ECO:0000256" key="8">
    <source>
        <dbReference type="HAMAP-Rule" id="MF_01258"/>
    </source>
</evidence>
<keyword evidence="2 8" id="KW-0479">Metal-binding</keyword>
<evidence type="ECO:0000256" key="1">
    <source>
        <dbReference type="ARBA" id="ARBA00022598"/>
    </source>
</evidence>
<feature type="binding site" evidence="8">
    <location>
        <position position="162"/>
    </location>
    <ligand>
        <name>a divalent metal cation</name>
        <dbReference type="ChEBI" id="CHEBI:60240"/>
        <label>1</label>
    </ligand>
</feature>
<dbReference type="PANTHER" id="PTHR47917:SF1">
    <property type="entry name" value="COENZYME F420:L-GLUTAMATE LIGASE"/>
    <property type="match status" value="1"/>
</dbReference>
<feature type="binding site" evidence="8">
    <location>
        <position position="220"/>
    </location>
    <ligand>
        <name>a divalent metal cation</name>
        <dbReference type="ChEBI" id="CHEBI:60240"/>
        <label>2</label>
    </ligand>
</feature>
<gene>
    <name evidence="8" type="primary">cofE</name>
    <name evidence="10" type="ORF">EYH55_02490</name>
</gene>
<protein>
    <recommendedName>
        <fullName evidence="8">Coenzyme F420:L-glutamate ligase</fullName>
        <ecNumber evidence="8">6.3.2.31</ecNumber>
        <ecNumber evidence="8">6.3.2.34</ecNumber>
    </recommendedName>
    <alternativeName>
        <fullName evidence="8">Coenzyme F420-0:L-glutamate ligase</fullName>
    </alternativeName>
    <alternativeName>
        <fullName evidence="8">Coenzyme F420-1:gamma-L-glutamate ligase</fullName>
    </alternativeName>
</protein>
<dbReference type="GO" id="GO:0052619">
    <property type="term" value="F:coenzyme F420-1:gamma-L-glutamate ligase activity"/>
    <property type="evidence" value="ECO:0007669"/>
    <property type="project" value="UniProtKB-UniRule"/>
</dbReference>
<evidence type="ECO:0000256" key="3">
    <source>
        <dbReference type="ARBA" id="ARBA00022741"/>
    </source>
</evidence>
<evidence type="ECO:0000259" key="9">
    <source>
        <dbReference type="Pfam" id="PF01996"/>
    </source>
</evidence>
<dbReference type="AlphaFoldDB" id="A0A833EAY6"/>
<feature type="binding site" evidence="8">
    <location>
        <position position="163"/>
    </location>
    <ligand>
        <name>a divalent metal cation</name>
        <dbReference type="ChEBI" id="CHEBI:60240"/>
        <label>2</label>
    </ligand>
</feature>
<keyword evidence="5 8" id="KW-0630">Potassium</keyword>
<comment type="catalytic activity">
    <reaction evidence="8">
        <text>oxidized coenzyme F420-1 + GTP + L-glutamate = oxidized coenzyme F420-2 + GDP + phosphate + H(+)</text>
        <dbReference type="Rhea" id="RHEA:30523"/>
        <dbReference type="ChEBI" id="CHEBI:15378"/>
        <dbReference type="ChEBI" id="CHEBI:29985"/>
        <dbReference type="ChEBI" id="CHEBI:37565"/>
        <dbReference type="ChEBI" id="CHEBI:43474"/>
        <dbReference type="ChEBI" id="CHEBI:57922"/>
        <dbReference type="ChEBI" id="CHEBI:58189"/>
        <dbReference type="ChEBI" id="CHEBI:59920"/>
        <dbReference type="EC" id="6.3.2.34"/>
    </reaction>
</comment>
<keyword evidence="6 8" id="KW-0342">GTP-binding</keyword>
<dbReference type="NCBIfam" id="TIGR01916">
    <property type="entry name" value="F420_cofE"/>
    <property type="match status" value="1"/>
</dbReference>
<comment type="cofactor">
    <cofactor evidence="8">
        <name>Mg(2+)</name>
        <dbReference type="ChEBI" id="CHEBI:18420"/>
    </cofactor>
    <cofactor evidence="8">
        <name>Mn(2+)</name>
        <dbReference type="ChEBI" id="CHEBI:29035"/>
    </cofactor>
    <text evidence="8">Binds 2 divalent metal cations per subunit. The ions could be magnesium and/or manganese.</text>
</comment>
<comment type="cofactor">
    <cofactor evidence="8">
        <name>K(+)</name>
        <dbReference type="ChEBI" id="CHEBI:29103"/>
    </cofactor>
    <text evidence="8">Monovalent cation. The ion could be potassium.</text>
</comment>
<accession>A0A833EAY6</accession>
<evidence type="ECO:0000313" key="11">
    <source>
        <dbReference type="Proteomes" id="UP000623215"/>
    </source>
</evidence>
<proteinExistence type="inferred from homology"/>
<dbReference type="GO" id="GO:0052645">
    <property type="term" value="P:F420-0 metabolic process"/>
    <property type="evidence" value="ECO:0007669"/>
    <property type="project" value="UniProtKB-UniRule"/>
</dbReference>
<evidence type="ECO:0000256" key="5">
    <source>
        <dbReference type="ARBA" id="ARBA00022958"/>
    </source>
</evidence>
<evidence type="ECO:0000256" key="7">
    <source>
        <dbReference type="ARBA" id="ARBA00023211"/>
    </source>
</evidence>
<feature type="binding site" evidence="8">
    <location>
        <position position="125"/>
    </location>
    <ligand>
        <name>GTP</name>
        <dbReference type="ChEBI" id="CHEBI:37565"/>
    </ligand>
</feature>
<feature type="binding site" evidence="8">
    <location>
        <position position="122"/>
    </location>
    <ligand>
        <name>a divalent metal cation</name>
        <dbReference type="ChEBI" id="CHEBI:60240"/>
        <label>1</label>
    </ligand>
</feature>
<dbReference type="GO" id="GO:0005525">
    <property type="term" value="F:GTP binding"/>
    <property type="evidence" value="ECO:0007669"/>
    <property type="project" value="UniProtKB-KW"/>
</dbReference>
<comment type="catalytic activity">
    <reaction evidence="8">
        <text>oxidized coenzyme F420-0 + GTP + L-glutamate = oxidized coenzyme F420-1 + GDP + phosphate + H(+)</text>
        <dbReference type="Rhea" id="RHEA:30555"/>
        <dbReference type="ChEBI" id="CHEBI:15378"/>
        <dbReference type="ChEBI" id="CHEBI:29985"/>
        <dbReference type="ChEBI" id="CHEBI:37565"/>
        <dbReference type="ChEBI" id="CHEBI:43474"/>
        <dbReference type="ChEBI" id="CHEBI:58189"/>
        <dbReference type="ChEBI" id="CHEBI:59907"/>
        <dbReference type="ChEBI" id="CHEBI:59920"/>
        <dbReference type="EC" id="6.3.2.31"/>
    </reaction>
</comment>
<dbReference type="SUPFAM" id="SSF144010">
    <property type="entry name" value="CofE-like"/>
    <property type="match status" value="1"/>
</dbReference>
<dbReference type="GO" id="GO:0052618">
    <property type="term" value="F:coenzyme F420-0:L-glutamate ligase activity"/>
    <property type="evidence" value="ECO:0007669"/>
    <property type="project" value="UniProtKB-UniRule"/>
</dbReference>
<comment type="function">
    <text evidence="8">Catalyzes the GTP-dependent successive addition of two or more gamma-linked L-glutamates to the L-lactyl phosphodiester of 7,8-didemethyl-8-hydroxy-5-deazariboflavin (F420-0) to form coenzyme F420-0-glutamyl-glutamate (F420-2) or polyglutamated F420 derivatives.</text>
</comment>
<name>A0A833EAY6_9EURY</name>
<dbReference type="EC" id="6.3.2.34" evidence="8"/>
<dbReference type="Gene3D" id="3.90.1660.10">
    <property type="entry name" value="CofE-like domain"/>
    <property type="match status" value="1"/>
</dbReference>
<keyword evidence="3 8" id="KW-0547">Nucleotide-binding</keyword>
<dbReference type="PANTHER" id="PTHR47917">
    <property type="match status" value="1"/>
</dbReference>
<dbReference type="Gene3D" id="3.30.1330.100">
    <property type="entry name" value="CofE-like"/>
    <property type="match status" value="1"/>
</dbReference>
<comment type="pathway">
    <text evidence="8">Cofactor biosynthesis; coenzyme F420 biosynthesis.</text>
</comment>
<dbReference type="UniPathway" id="UPA00071"/>
<evidence type="ECO:0000256" key="2">
    <source>
        <dbReference type="ARBA" id="ARBA00022723"/>
    </source>
</evidence>
<dbReference type="InterPro" id="IPR023659">
    <property type="entry name" value="F420_ligase_CofE_arc"/>
</dbReference>
<dbReference type="NCBIfam" id="NF009809">
    <property type="entry name" value="PRK13293.1"/>
    <property type="match status" value="1"/>
</dbReference>
<feature type="domain" description="Coenzyme F420:L-glutamate ligase-like" evidence="9">
    <location>
        <begin position="16"/>
        <end position="232"/>
    </location>
</feature>
<comment type="caution">
    <text evidence="8">Lacks conserved residue(s) required for the propagation of feature annotation.</text>
</comment>
<evidence type="ECO:0000256" key="6">
    <source>
        <dbReference type="ARBA" id="ARBA00023134"/>
    </source>
</evidence>
<organism evidence="10 11">
    <name type="scientific">Methanothermococcus okinawensis</name>
    <dbReference type="NCBI Taxonomy" id="155863"/>
    <lineage>
        <taxon>Archaea</taxon>
        <taxon>Methanobacteriati</taxon>
        <taxon>Methanobacteriota</taxon>
        <taxon>Methanomada group</taxon>
        <taxon>Methanococci</taxon>
        <taxon>Methanococcales</taxon>
        <taxon>Methanococcaceae</taxon>
        <taxon>Methanothermococcus</taxon>
    </lineage>
</organism>
<keyword evidence="4 8" id="KW-0460">Magnesium</keyword>
<dbReference type="InterPro" id="IPR008225">
    <property type="entry name" value="F420-0_g-glutamyl_ligase"/>
</dbReference>
<evidence type="ECO:0000313" key="10">
    <source>
        <dbReference type="EMBL" id="HIQ32330.1"/>
    </source>
</evidence>
<evidence type="ECO:0000256" key="4">
    <source>
        <dbReference type="ARBA" id="ARBA00022842"/>
    </source>
</evidence>
<feature type="binding site" evidence="8">
    <location>
        <begin position="52"/>
        <end position="53"/>
    </location>
    <ligand>
        <name>GTP</name>
        <dbReference type="ChEBI" id="CHEBI:37565"/>
    </ligand>
</feature>
<keyword evidence="7 8" id="KW-0464">Manganese</keyword>
<dbReference type="Proteomes" id="UP000623215">
    <property type="component" value="Unassembled WGS sequence"/>
</dbReference>
<dbReference type="GO" id="GO:0046872">
    <property type="term" value="F:metal ion binding"/>
    <property type="evidence" value="ECO:0007669"/>
    <property type="project" value="UniProtKB-KW"/>
</dbReference>
<comment type="subunit">
    <text evidence="8">Homodimer.</text>
</comment>
<comment type="similarity">
    <text evidence="8">Belongs to the CofE family.</text>
</comment>
<dbReference type="HAMAP" id="MF_01258">
    <property type="entry name" value="F420_ligase_CofE"/>
    <property type="match status" value="1"/>
</dbReference>
<sequence>MVERYIKEKRRMELIGLEIPVLSEEDNLGIEYLADLLASYPLKDGDIIVVAETLISKLEGNIVKREEVKPTPEAYRLAEKLGKPPEVVQVILDEAREVVKVGEGFIITETKHGFVCANSGVDESNVKDGIKPLPKDPDRSASLLREMIERKTGKRVGVIISDSMGRPFRRGACGVAIGVSGICALWDKKGERDLFNRPLKSTEVAIGDELASAASILMGESHEGIPVVIVRNAPVPFTDGKGKDLIRPKEEDLFR</sequence>
<keyword evidence="1 8" id="KW-0436">Ligase</keyword>
<dbReference type="InterPro" id="IPR002847">
    <property type="entry name" value="F420-0_gamma-glut_ligase-dom"/>
</dbReference>
<dbReference type="EC" id="6.3.2.31" evidence="8"/>
<feature type="binding site" evidence="8">
    <location>
        <begin position="218"/>
        <end position="225"/>
    </location>
    <ligand>
        <name>GTP</name>
        <dbReference type="ChEBI" id="CHEBI:37565"/>
    </ligand>
</feature>
<comment type="caution">
    <text evidence="10">The sequence shown here is derived from an EMBL/GenBank/DDBJ whole genome shotgun (WGS) entry which is preliminary data.</text>
</comment>